<reference evidence="2 3" key="1">
    <citation type="submission" date="2023-03" db="EMBL/GenBank/DDBJ databases">
        <title>High-quality genome of Scylla paramamosain provides insights in environmental adaptation.</title>
        <authorList>
            <person name="Zhang L."/>
        </authorList>
    </citation>
    <scope>NUCLEOTIDE SEQUENCE [LARGE SCALE GENOMIC DNA]</scope>
    <source>
        <strain evidence="2">LZ_2023a</strain>
        <tissue evidence="2">Muscle</tissue>
    </source>
</reference>
<evidence type="ECO:0000256" key="1">
    <source>
        <dbReference type="SAM" id="MobiDB-lite"/>
    </source>
</evidence>
<protein>
    <submittedName>
        <fullName evidence="2">Uncharacterized protein</fullName>
    </submittedName>
</protein>
<evidence type="ECO:0000313" key="3">
    <source>
        <dbReference type="Proteomes" id="UP001487740"/>
    </source>
</evidence>
<feature type="region of interest" description="Disordered" evidence="1">
    <location>
        <begin position="72"/>
        <end position="111"/>
    </location>
</feature>
<dbReference type="EMBL" id="JARAKH010000039">
    <property type="protein sequence ID" value="KAK8381824.1"/>
    <property type="molecule type" value="Genomic_DNA"/>
</dbReference>
<proteinExistence type="predicted"/>
<sequence>MPCCPSTSHTLISADVRATLSDPQSCTSTTRGPLNSSCYSLTGNVSRSDQIGGRPGPLPSAVCPRWIVVPPTRPFTSPHPQVPSTHPSTSPSHHTTKAPLNNPPYHFSLPPVSSISFPQTSTTLNDFTVSP</sequence>
<gene>
    <name evidence="2" type="ORF">O3P69_015090</name>
</gene>
<comment type="caution">
    <text evidence="2">The sequence shown here is derived from an EMBL/GenBank/DDBJ whole genome shotgun (WGS) entry which is preliminary data.</text>
</comment>
<accession>A0AAW0T387</accession>
<evidence type="ECO:0000313" key="2">
    <source>
        <dbReference type="EMBL" id="KAK8381824.1"/>
    </source>
</evidence>
<feature type="compositionally biased region" description="Low complexity" evidence="1">
    <location>
        <begin position="76"/>
        <end position="93"/>
    </location>
</feature>
<organism evidence="2 3">
    <name type="scientific">Scylla paramamosain</name>
    <name type="common">Mud crab</name>
    <dbReference type="NCBI Taxonomy" id="85552"/>
    <lineage>
        <taxon>Eukaryota</taxon>
        <taxon>Metazoa</taxon>
        <taxon>Ecdysozoa</taxon>
        <taxon>Arthropoda</taxon>
        <taxon>Crustacea</taxon>
        <taxon>Multicrustacea</taxon>
        <taxon>Malacostraca</taxon>
        <taxon>Eumalacostraca</taxon>
        <taxon>Eucarida</taxon>
        <taxon>Decapoda</taxon>
        <taxon>Pleocyemata</taxon>
        <taxon>Brachyura</taxon>
        <taxon>Eubrachyura</taxon>
        <taxon>Portunoidea</taxon>
        <taxon>Portunidae</taxon>
        <taxon>Portuninae</taxon>
        <taxon>Scylla</taxon>
    </lineage>
</organism>
<dbReference type="AlphaFoldDB" id="A0AAW0T387"/>
<name>A0AAW0T387_SCYPA</name>
<keyword evidence="3" id="KW-1185">Reference proteome</keyword>
<dbReference type="Proteomes" id="UP001487740">
    <property type="component" value="Unassembled WGS sequence"/>
</dbReference>